<dbReference type="InterPro" id="IPR037079">
    <property type="entry name" value="AF2212/PG0164-like_sf"/>
</dbReference>
<reference evidence="1 2" key="1">
    <citation type="submission" date="2020-08" db="EMBL/GenBank/DDBJ databases">
        <title>Genomic Encyclopedia of Type Strains, Phase IV (KMG-IV): sequencing the most valuable type-strain genomes for metagenomic binning, comparative biology and taxonomic classification.</title>
        <authorList>
            <person name="Goeker M."/>
        </authorList>
    </citation>
    <scope>NUCLEOTIDE SEQUENCE [LARGE SCALE GENOMIC DNA]</scope>
    <source>
        <strain evidence="1 2">DSM 23562</strain>
    </source>
</reference>
<evidence type="ECO:0000313" key="1">
    <source>
        <dbReference type="EMBL" id="MBB6052741.1"/>
    </source>
</evidence>
<name>A0A7W9W8Y4_ARMRO</name>
<dbReference type="SUPFAM" id="SSF141694">
    <property type="entry name" value="AF2212/PG0164-like"/>
    <property type="match status" value="1"/>
</dbReference>
<dbReference type="Proteomes" id="UP000520814">
    <property type="component" value="Unassembled WGS sequence"/>
</dbReference>
<dbReference type="AlphaFoldDB" id="A0A7W9W8Y4"/>
<dbReference type="InterPro" id="IPR015018">
    <property type="entry name" value="DUF1905"/>
</dbReference>
<comment type="caution">
    <text evidence="1">The sequence shown here is derived from an EMBL/GenBank/DDBJ whole genome shotgun (WGS) entry which is preliminary data.</text>
</comment>
<organism evidence="1 2">
    <name type="scientific">Armatimonas rosea</name>
    <dbReference type="NCBI Taxonomy" id="685828"/>
    <lineage>
        <taxon>Bacteria</taxon>
        <taxon>Bacillati</taxon>
        <taxon>Armatimonadota</taxon>
        <taxon>Armatimonadia</taxon>
        <taxon>Armatimonadales</taxon>
        <taxon>Armatimonadaceae</taxon>
        <taxon>Armatimonas</taxon>
    </lineage>
</organism>
<gene>
    <name evidence="1" type="ORF">HNQ39_004562</name>
</gene>
<evidence type="ECO:0000313" key="2">
    <source>
        <dbReference type="Proteomes" id="UP000520814"/>
    </source>
</evidence>
<protein>
    <recommendedName>
        <fullName evidence="3">DUF1905 domain-containing protein</fullName>
    </recommendedName>
</protein>
<sequence>MTLTFTGPIWYWRGPSPFHFVTVPEQESEELKGISGLVTYGWGMIPATVTLGATTYKTSLWPKNGGYIVPLKDVVRKAEQLEVDDMVTVHLAVELTLP</sequence>
<dbReference type="Gene3D" id="2.40.30.100">
    <property type="entry name" value="AF2212/PG0164-like"/>
    <property type="match status" value="1"/>
</dbReference>
<dbReference type="RefSeq" id="WP_184202329.1">
    <property type="nucleotide sequence ID" value="NZ_JACHGW010000004.1"/>
</dbReference>
<dbReference type="EMBL" id="JACHGW010000004">
    <property type="protein sequence ID" value="MBB6052741.1"/>
    <property type="molecule type" value="Genomic_DNA"/>
</dbReference>
<keyword evidence="2" id="KW-1185">Reference proteome</keyword>
<evidence type="ECO:0008006" key="3">
    <source>
        <dbReference type="Google" id="ProtNLM"/>
    </source>
</evidence>
<dbReference type="Pfam" id="PF08922">
    <property type="entry name" value="DUF1905"/>
    <property type="match status" value="1"/>
</dbReference>
<proteinExistence type="predicted"/>
<accession>A0A7W9W8Y4</accession>